<keyword evidence="3" id="KW-1185">Reference proteome</keyword>
<evidence type="ECO:0000256" key="1">
    <source>
        <dbReference type="SAM" id="MobiDB-lite"/>
    </source>
</evidence>
<feature type="region of interest" description="Disordered" evidence="1">
    <location>
        <begin position="1"/>
        <end position="58"/>
    </location>
</feature>
<feature type="region of interest" description="Disordered" evidence="1">
    <location>
        <begin position="238"/>
        <end position="258"/>
    </location>
</feature>
<dbReference type="AlphaFoldDB" id="A0A1L9UF86"/>
<sequence length="314" mass="34590">MDSNTHSPTINGQGKGKSGPSSIPMTIPSKVPRLLTNVAQTEEEPFDPSKSQSPSKVQAATSAFASRDHLLSVSAADECKQRDNMNCLVTKGGDCIETAHIYPVSLSSTAECSVYTLFWQRLETFWPSEKVKAREKLAIRPNCAVTLESLMSLASTVHDLETLTWTTNDREKRPLTSVELLSMQWNLNRLDALAGEAEMSVKNLDRENLTGWEMPNVAETGQRGVIVEDSVVSTCAISPAGDNRPLPHGQQTQELSREYPRGSWAVPLAKEHAYKTGFSTIYGQYCYLRIGQMDAKSEENRILHQAGDDPGSLM</sequence>
<accession>A0A1L9UF86</accession>
<evidence type="ECO:0000313" key="3">
    <source>
        <dbReference type="Proteomes" id="UP000184499"/>
    </source>
</evidence>
<dbReference type="GeneID" id="93575364"/>
<reference evidence="3" key="1">
    <citation type="journal article" date="2017" name="Genome Biol.">
        <title>Comparative genomics reveals high biological diversity and specific adaptations in the industrially and medically important fungal genus Aspergillus.</title>
        <authorList>
            <person name="de Vries R.P."/>
            <person name="Riley R."/>
            <person name="Wiebenga A."/>
            <person name="Aguilar-Osorio G."/>
            <person name="Amillis S."/>
            <person name="Uchima C.A."/>
            <person name="Anderluh G."/>
            <person name="Asadollahi M."/>
            <person name="Askin M."/>
            <person name="Barry K."/>
            <person name="Battaglia E."/>
            <person name="Bayram O."/>
            <person name="Benocci T."/>
            <person name="Braus-Stromeyer S.A."/>
            <person name="Caldana C."/>
            <person name="Canovas D."/>
            <person name="Cerqueira G.C."/>
            <person name="Chen F."/>
            <person name="Chen W."/>
            <person name="Choi C."/>
            <person name="Clum A."/>
            <person name="Dos Santos R.A."/>
            <person name="Damasio A.R."/>
            <person name="Diallinas G."/>
            <person name="Emri T."/>
            <person name="Fekete E."/>
            <person name="Flipphi M."/>
            <person name="Freyberg S."/>
            <person name="Gallo A."/>
            <person name="Gournas C."/>
            <person name="Habgood R."/>
            <person name="Hainaut M."/>
            <person name="Harispe M.L."/>
            <person name="Henrissat B."/>
            <person name="Hilden K.S."/>
            <person name="Hope R."/>
            <person name="Hossain A."/>
            <person name="Karabika E."/>
            <person name="Karaffa L."/>
            <person name="Karanyi Z."/>
            <person name="Krasevec N."/>
            <person name="Kuo A."/>
            <person name="Kusch H."/>
            <person name="LaButti K."/>
            <person name="Lagendijk E.L."/>
            <person name="Lapidus A."/>
            <person name="Levasseur A."/>
            <person name="Lindquist E."/>
            <person name="Lipzen A."/>
            <person name="Logrieco A.F."/>
            <person name="MacCabe A."/>
            <person name="Maekelae M.R."/>
            <person name="Malavazi I."/>
            <person name="Melin P."/>
            <person name="Meyer V."/>
            <person name="Mielnichuk N."/>
            <person name="Miskei M."/>
            <person name="Molnar A.P."/>
            <person name="Mule G."/>
            <person name="Ngan C.Y."/>
            <person name="Orejas M."/>
            <person name="Orosz E."/>
            <person name="Ouedraogo J.P."/>
            <person name="Overkamp K.M."/>
            <person name="Park H.-S."/>
            <person name="Perrone G."/>
            <person name="Piumi F."/>
            <person name="Punt P.J."/>
            <person name="Ram A.F."/>
            <person name="Ramon A."/>
            <person name="Rauscher S."/>
            <person name="Record E."/>
            <person name="Riano-Pachon D.M."/>
            <person name="Robert V."/>
            <person name="Roehrig J."/>
            <person name="Ruller R."/>
            <person name="Salamov A."/>
            <person name="Salih N.S."/>
            <person name="Samson R.A."/>
            <person name="Sandor E."/>
            <person name="Sanguinetti M."/>
            <person name="Schuetze T."/>
            <person name="Sepcic K."/>
            <person name="Shelest E."/>
            <person name="Sherlock G."/>
            <person name="Sophianopoulou V."/>
            <person name="Squina F.M."/>
            <person name="Sun H."/>
            <person name="Susca A."/>
            <person name="Todd R.B."/>
            <person name="Tsang A."/>
            <person name="Unkles S.E."/>
            <person name="van de Wiele N."/>
            <person name="van Rossen-Uffink D."/>
            <person name="Oliveira J.V."/>
            <person name="Vesth T.C."/>
            <person name="Visser J."/>
            <person name="Yu J.-H."/>
            <person name="Zhou M."/>
            <person name="Andersen M.R."/>
            <person name="Archer D.B."/>
            <person name="Baker S.E."/>
            <person name="Benoit I."/>
            <person name="Brakhage A.A."/>
            <person name="Braus G.H."/>
            <person name="Fischer R."/>
            <person name="Frisvad J.C."/>
            <person name="Goldman G.H."/>
            <person name="Houbraken J."/>
            <person name="Oakley B."/>
            <person name="Pocsi I."/>
            <person name="Scazzocchio C."/>
            <person name="Seiboth B."/>
            <person name="vanKuyk P.A."/>
            <person name="Wortman J."/>
            <person name="Dyer P.S."/>
            <person name="Grigoriev I.V."/>
        </authorList>
    </citation>
    <scope>NUCLEOTIDE SEQUENCE [LARGE SCALE GENOMIC DNA]</scope>
    <source>
        <strain evidence="3">CBS 101740 / IMI 381727 / IBT 21946</strain>
    </source>
</reference>
<gene>
    <name evidence="2" type="ORF">ASPBRDRAFT_31223</name>
</gene>
<proteinExistence type="predicted"/>
<evidence type="ECO:0000313" key="2">
    <source>
        <dbReference type="EMBL" id="OJJ70315.1"/>
    </source>
</evidence>
<dbReference type="RefSeq" id="XP_067477563.1">
    <property type="nucleotide sequence ID" value="XM_067622876.1"/>
</dbReference>
<evidence type="ECO:0008006" key="4">
    <source>
        <dbReference type="Google" id="ProtNLM"/>
    </source>
</evidence>
<dbReference type="Proteomes" id="UP000184499">
    <property type="component" value="Unassembled WGS sequence"/>
</dbReference>
<protein>
    <recommendedName>
        <fullName evidence="4">HNH nuclease domain-containing protein</fullName>
    </recommendedName>
</protein>
<dbReference type="VEuPathDB" id="FungiDB:ASPBRDRAFT_31223"/>
<dbReference type="OrthoDB" id="5416097at2759"/>
<dbReference type="EMBL" id="KV878686">
    <property type="protein sequence ID" value="OJJ70315.1"/>
    <property type="molecule type" value="Genomic_DNA"/>
</dbReference>
<feature type="compositionally biased region" description="Polar residues" evidence="1">
    <location>
        <begin position="1"/>
        <end position="12"/>
    </location>
</feature>
<name>A0A1L9UF86_ASPBC</name>
<organism evidence="2 3">
    <name type="scientific">Aspergillus brasiliensis (strain CBS 101740 / IMI 381727 / IBT 21946)</name>
    <dbReference type="NCBI Taxonomy" id="767769"/>
    <lineage>
        <taxon>Eukaryota</taxon>
        <taxon>Fungi</taxon>
        <taxon>Dikarya</taxon>
        <taxon>Ascomycota</taxon>
        <taxon>Pezizomycotina</taxon>
        <taxon>Eurotiomycetes</taxon>
        <taxon>Eurotiomycetidae</taxon>
        <taxon>Eurotiales</taxon>
        <taxon>Aspergillaceae</taxon>
        <taxon>Aspergillus</taxon>
        <taxon>Aspergillus subgen. Circumdati</taxon>
    </lineage>
</organism>
<feature type="compositionally biased region" description="Polar residues" evidence="1">
    <location>
        <begin position="49"/>
        <end position="58"/>
    </location>
</feature>